<dbReference type="InterPro" id="IPR050314">
    <property type="entry name" value="Glycosyl_Hydrlase_18"/>
</dbReference>
<evidence type="ECO:0000256" key="6">
    <source>
        <dbReference type="ARBA" id="ARBA00023277"/>
    </source>
</evidence>
<dbReference type="PANTHER" id="PTHR11177:SF317">
    <property type="entry name" value="CHITINASE 12-RELATED"/>
    <property type="match status" value="1"/>
</dbReference>
<dbReference type="SUPFAM" id="SSF51445">
    <property type="entry name" value="(Trans)glycosidases"/>
    <property type="match status" value="1"/>
</dbReference>
<feature type="chain" id="PRO_5012589539" description="chitinase" evidence="10">
    <location>
        <begin position="27"/>
        <end position="555"/>
    </location>
</feature>
<keyword evidence="13" id="KW-1185">Reference proteome</keyword>
<dbReference type="AlphaFoldDB" id="A0A1M2W0X9"/>
<evidence type="ECO:0000256" key="9">
    <source>
        <dbReference type="RuleBase" id="RU000489"/>
    </source>
</evidence>
<dbReference type="OrthoDB" id="76388at2759"/>
<feature type="signal peptide" evidence="10">
    <location>
        <begin position="1"/>
        <end position="26"/>
    </location>
</feature>
<name>A0A1M2W0X9_TRAPU</name>
<protein>
    <recommendedName>
        <fullName evidence="3">chitinase</fullName>
        <ecNumber evidence="3">3.2.1.14</ecNumber>
    </recommendedName>
</protein>
<evidence type="ECO:0000313" key="12">
    <source>
        <dbReference type="EMBL" id="OJT13446.1"/>
    </source>
</evidence>
<evidence type="ECO:0000256" key="10">
    <source>
        <dbReference type="SAM" id="SignalP"/>
    </source>
</evidence>
<accession>A0A1M2W0X9</accession>
<dbReference type="GO" id="GO:0006032">
    <property type="term" value="P:chitin catabolic process"/>
    <property type="evidence" value="ECO:0007669"/>
    <property type="project" value="UniProtKB-KW"/>
</dbReference>
<keyword evidence="6" id="KW-0119">Carbohydrate metabolism</keyword>
<dbReference type="GO" id="GO:0008061">
    <property type="term" value="F:chitin binding"/>
    <property type="evidence" value="ECO:0007669"/>
    <property type="project" value="InterPro"/>
</dbReference>
<dbReference type="Proteomes" id="UP000184267">
    <property type="component" value="Unassembled WGS sequence"/>
</dbReference>
<proteinExistence type="inferred from homology"/>
<dbReference type="Pfam" id="PF00704">
    <property type="entry name" value="Glyco_hydro_18"/>
    <property type="match status" value="1"/>
</dbReference>
<keyword evidence="7 9" id="KW-0326">Glycosidase</keyword>
<evidence type="ECO:0000256" key="4">
    <source>
        <dbReference type="ARBA" id="ARBA00022801"/>
    </source>
</evidence>
<dbReference type="SUPFAM" id="SSF54556">
    <property type="entry name" value="Chitinase insertion domain"/>
    <property type="match status" value="1"/>
</dbReference>
<evidence type="ECO:0000256" key="1">
    <source>
        <dbReference type="ARBA" id="ARBA00000822"/>
    </source>
</evidence>
<evidence type="ECO:0000256" key="7">
    <source>
        <dbReference type="ARBA" id="ARBA00023295"/>
    </source>
</evidence>
<organism evidence="12 13">
    <name type="scientific">Trametes pubescens</name>
    <name type="common">White-rot fungus</name>
    <dbReference type="NCBI Taxonomy" id="154538"/>
    <lineage>
        <taxon>Eukaryota</taxon>
        <taxon>Fungi</taxon>
        <taxon>Dikarya</taxon>
        <taxon>Basidiomycota</taxon>
        <taxon>Agaricomycotina</taxon>
        <taxon>Agaricomycetes</taxon>
        <taxon>Polyporales</taxon>
        <taxon>Polyporaceae</taxon>
        <taxon>Trametes</taxon>
    </lineage>
</organism>
<evidence type="ECO:0000256" key="8">
    <source>
        <dbReference type="ARBA" id="ARBA00023326"/>
    </source>
</evidence>
<dbReference type="OMA" id="GASHYNI"/>
<evidence type="ECO:0000256" key="3">
    <source>
        <dbReference type="ARBA" id="ARBA00012729"/>
    </source>
</evidence>
<dbReference type="PROSITE" id="PS51910">
    <property type="entry name" value="GH18_2"/>
    <property type="match status" value="1"/>
</dbReference>
<dbReference type="PANTHER" id="PTHR11177">
    <property type="entry name" value="CHITINASE"/>
    <property type="match status" value="1"/>
</dbReference>
<dbReference type="EMBL" id="MNAD01000406">
    <property type="protein sequence ID" value="OJT13446.1"/>
    <property type="molecule type" value="Genomic_DNA"/>
</dbReference>
<dbReference type="Gene3D" id="3.20.20.80">
    <property type="entry name" value="Glycosidases"/>
    <property type="match status" value="1"/>
</dbReference>
<dbReference type="InterPro" id="IPR001579">
    <property type="entry name" value="Glyco_hydro_18_chit_AS"/>
</dbReference>
<comment type="similarity">
    <text evidence="2">Belongs to the glycosyl hydrolase 18 family. Chitinase class V subfamily.</text>
</comment>
<keyword evidence="4 9" id="KW-0378">Hydrolase</keyword>
<evidence type="ECO:0000256" key="5">
    <source>
        <dbReference type="ARBA" id="ARBA00023024"/>
    </source>
</evidence>
<dbReference type="SMART" id="SM00636">
    <property type="entry name" value="Glyco_18"/>
    <property type="match status" value="1"/>
</dbReference>
<comment type="catalytic activity">
    <reaction evidence="1">
        <text>Random endo-hydrolysis of N-acetyl-beta-D-glucosaminide (1-&gt;4)-beta-linkages in chitin and chitodextrins.</text>
        <dbReference type="EC" id="3.2.1.14"/>
    </reaction>
</comment>
<reference evidence="12 13" key="1">
    <citation type="submission" date="2016-10" db="EMBL/GenBank/DDBJ databases">
        <title>Genome sequence of the basidiomycete white-rot fungus Trametes pubescens.</title>
        <authorList>
            <person name="Makela M.R."/>
            <person name="Granchi Z."/>
            <person name="Peng M."/>
            <person name="De Vries R.P."/>
            <person name="Grigoriev I."/>
            <person name="Riley R."/>
            <person name="Hilden K."/>
        </authorList>
    </citation>
    <scope>NUCLEOTIDE SEQUENCE [LARGE SCALE GENOMIC DNA]</scope>
    <source>
        <strain evidence="12 13">FBCC735</strain>
    </source>
</reference>
<dbReference type="PROSITE" id="PS01095">
    <property type="entry name" value="GH18_1"/>
    <property type="match status" value="1"/>
</dbReference>
<comment type="caution">
    <text evidence="12">The sequence shown here is derived from an EMBL/GenBank/DDBJ whole genome shotgun (WGS) entry which is preliminary data.</text>
</comment>
<sequence length="555" mass="61655">MALSAFLRRGILLAAVTLTALALVNATEVMRRPPTFKNHPHSVDTQRKVNPHVVHKRATSGSKVQAAYFTNWYVAPQRHTHILVLTQGSGAYTVPISPTDIDPNDLTHILYSFADVSADTGSIFLTDSWADEQKHYAGDSWNDVGNNLYGCLKQLYLLKLKNRNLKVLLSVGGWTYSQAGHFNFVTDATKRAAFVTSAVSLIENYGFDGIDIDFEYPSSDALASGFASLLTSLRVAFDNLQLQKGDSTPYELTAAVPAGSDNYEHLHVTTMNDALTYWNLMSYDYAGSWLTWADNQANLYYGARTNVSTDKAVKWYIANGATASKINMGIPLYGRAFENTNGIGSSYNGIGPGTIEAGVYSYKALPLAGAQVYENLTDVTSYSYDSSKRELVTYDTPNIASIKAQYVRDKGLAGSMFWELSTDKTGSDSLVATTANVYGSLDQTQNHIKYQHGAVNGRIILILFFQSLVYLVHTLVHLFHTLVHVSELIRVPELIYVPELVYAPELDSFVHAVLDELHPYFNHTYQHQPLFDHPEVYHFHSPLVDDQPSLIDNYP</sequence>
<gene>
    <name evidence="12" type="ORF">TRAPUB_9976</name>
</gene>
<evidence type="ECO:0000313" key="13">
    <source>
        <dbReference type="Proteomes" id="UP000184267"/>
    </source>
</evidence>
<dbReference type="STRING" id="154538.A0A1M2W0X9"/>
<dbReference type="GO" id="GO:0008843">
    <property type="term" value="F:endochitinase activity"/>
    <property type="evidence" value="ECO:0007669"/>
    <property type="project" value="UniProtKB-EC"/>
</dbReference>
<dbReference type="GO" id="GO:0000272">
    <property type="term" value="P:polysaccharide catabolic process"/>
    <property type="evidence" value="ECO:0007669"/>
    <property type="project" value="UniProtKB-KW"/>
</dbReference>
<evidence type="ECO:0000256" key="2">
    <source>
        <dbReference type="ARBA" id="ARBA00008682"/>
    </source>
</evidence>
<evidence type="ECO:0000259" key="11">
    <source>
        <dbReference type="PROSITE" id="PS51910"/>
    </source>
</evidence>
<keyword evidence="10" id="KW-0732">Signal</keyword>
<dbReference type="InterPro" id="IPR029070">
    <property type="entry name" value="Chitinase_insertion_sf"/>
</dbReference>
<dbReference type="InterPro" id="IPR017853">
    <property type="entry name" value="GH"/>
</dbReference>
<feature type="domain" description="GH18" evidence="11">
    <location>
        <begin position="63"/>
        <end position="441"/>
    </location>
</feature>
<dbReference type="InterPro" id="IPR001223">
    <property type="entry name" value="Glyco_hydro18_cat"/>
</dbReference>
<dbReference type="CDD" id="cd06548">
    <property type="entry name" value="GH18_chitinase"/>
    <property type="match status" value="1"/>
</dbReference>
<keyword evidence="8" id="KW-0624">Polysaccharide degradation</keyword>
<dbReference type="GO" id="GO:0005576">
    <property type="term" value="C:extracellular region"/>
    <property type="evidence" value="ECO:0007669"/>
    <property type="project" value="TreeGrafter"/>
</dbReference>
<dbReference type="EC" id="3.2.1.14" evidence="3"/>
<dbReference type="Gene3D" id="3.10.50.10">
    <property type="match status" value="1"/>
</dbReference>
<dbReference type="FunFam" id="3.10.50.10:FF:000005">
    <property type="entry name" value="Endochitinase B1"/>
    <property type="match status" value="1"/>
</dbReference>
<keyword evidence="5" id="KW-0146">Chitin degradation</keyword>
<dbReference type="InterPro" id="IPR011583">
    <property type="entry name" value="Chitinase_II/V-like_cat"/>
</dbReference>